<evidence type="ECO:0000256" key="1">
    <source>
        <dbReference type="SAM" id="MobiDB-lite"/>
    </source>
</evidence>
<protein>
    <recommendedName>
        <fullName evidence="2">PPIase cyclophilin-type domain-containing protein</fullName>
    </recommendedName>
</protein>
<dbReference type="Ensembl" id="ENSAPLT00000017819.1">
    <property type="protein sequence ID" value="ENSAPLP00000032947.1"/>
    <property type="gene ID" value="ENSAPLG00000027942.1"/>
</dbReference>
<evidence type="ECO:0000313" key="3">
    <source>
        <dbReference type="Ensembl" id="ENSAPLP00000032947.1"/>
    </source>
</evidence>
<dbReference type="PANTHER" id="PTHR11071:SF561">
    <property type="entry name" value="PEPTIDYL-PROLYL CIS-TRANS ISOMERASE D-RELATED"/>
    <property type="match status" value="1"/>
</dbReference>
<dbReference type="InterPro" id="IPR002130">
    <property type="entry name" value="Cyclophilin-type_PPIase_dom"/>
</dbReference>
<dbReference type="STRING" id="8840.ENSAPLP00000032947"/>
<dbReference type="InterPro" id="IPR029000">
    <property type="entry name" value="Cyclophilin-like_dom_sf"/>
</dbReference>
<reference evidence="3" key="2">
    <citation type="submission" date="2025-08" db="UniProtKB">
        <authorList>
            <consortium name="Ensembl"/>
        </authorList>
    </citation>
    <scope>IDENTIFICATION</scope>
</reference>
<dbReference type="SUPFAM" id="SSF50891">
    <property type="entry name" value="Cyclophilin-like"/>
    <property type="match status" value="1"/>
</dbReference>
<dbReference type="GO" id="GO:0016018">
    <property type="term" value="F:cyclosporin A binding"/>
    <property type="evidence" value="ECO:0007669"/>
    <property type="project" value="TreeGrafter"/>
</dbReference>
<sequence length="287" mass="30029">GEQRIHQEVVLPSRGTWAGWRNGPREPPEVEPGEEAQGPASGNNPSTGTCWGHPVDGSLAGKDLVGLKGARRTEPGPVRQCPVPGQGATGQTRARAVPAEHRGALPCCVGVAALARAAQRGCGVSSLESLCSSLGTGLGTLLRAARTRWSRGTPSRSVPGPCRGGGDVRPRCGTGTSAAVTSRRCDVRCHQPRDVAVPPARPPEGARPRLPLPLPGAMAVLAANPSNPVVFFDVTIGGQEVGRMKIELFADVVPKTAENFRQFCTGEFRYVGYILLSSILRKTGLGD</sequence>
<dbReference type="PANTHER" id="PTHR11071">
    <property type="entry name" value="PEPTIDYL-PROLYL CIS-TRANS ISOMERASE"/>
    <property type="match status" value="1"/>
</dbReference>
<dbReference type="GO" id="GO:0003755">
    <property type="term" value="F:peptidyl-prolyl cis-trans isomerase activity"/>
    <property type="evidence" value="ECO:0007669"/>
    <property type="project" value="InterPro"/>
</dbReference>
<organism evidence="3 4">
    <name type="scientific">Anas platyrhynchos platyrhynchos</name>
    <name type="common">Northern mallard</name>
    <dbReference type="NCBI Taxonomy" id="8840"/>
    <lineage>
        <taxon>Eukaryota</taxon>
        <taxon>Metazoa</taxon>
        <taxon>Chordata</taxon>
        <taxon>Craniata</taxon>
        <taxon>Vertebrata</taxon>
        <taxon>Euteleostomi</taxon>
        <taxon>Archelosauria</taxon>
        <taxon>Archosauria</taxon>
        <taxon>Dinosauria</taxon>
        <taxon>Saurischia</taxon>
        <taxon>Theropoda</taxon>
        <taxon>Coelurosauria</taxon>
        <taxon>Aves</taxon>
        <taxon>Neognathae</taxon>
        <taxon>Galloanserae</taxon>
        <taxon>Anseriformes</taxon>
        <taxon>Anatidae</taxon>
        <taxon>Anatinae</taxon>
        <taxon>Anas</taxon>
    </lineage>
</organism>
<dbReference type="Gene3D" id="2.40.100.10">
    <property type="entry name" value="Cyclophilin-like"/>
    <property type="match status" value="1"/>
</dbReference>
<reference evidence="3" key="3">
    <citation type="submission" date="2025-09" db="UniProtKB">
        <authorList>
            <consortium name="Ensembl"/>
        </authorList>
    </citation>
    <scope>IDENTIFICATION</scope>
</reference>
<reference evidence="4" key="1">
    <citation type="submission" date="2017-10" db="EMBL/GenBank/DDBJ databases">
        <title>A new Pekin duck reference genome.</title>
        <authorList>
            <person name="Hou Z.-C."/>
            <person name="Zhou Z.-K."/>
            <person name="Zhu F."/>
            <person name="Hou S.-S."/>
        </authorList>
    </citation>
    <scope>NUCLEOTIDE SEQUENCE [LARGE SCALE GENOMIC DNA]</scope>
</reference>
<feature type="region of interest" description="Disordered" evidence="1">
    <location>
        <begin position="69"/>
        <end position="90"/>
    </location>
</feature>
<evidence type="ECO:0000313" key="4">
    <source>
        <dbReference type="Proteomes" id="UP000016666"/>
    </source>
</evidence>
<feature type="domain" description="PPIase cyclophilin-type" evidence="2">
    <location>
        <begin position="231"/>
        <end position="273"/>
    </location>
</feature>
<dbReference type="GO" id="GO:0006457">
    <property type="term" value="P:protein folding"/>
    <property type="evidence" value="ECO:0007669"/>
    <property type="project" value="TreeGrafter"/>
</dbReference>
<dbReference type="GeneTree" id="ENSGT00940000154721"/>
<dbReference type="PROSITE" id="PS50072">
    <property type="entry name" value="CSA_PPIASE_2"/>
    <property type="match status" value="1"/>
</dbReference>
<keyword evidence="4" id="KW-1185">Reference proteome</keyword>
<accession>A0A493U498</accession>
<evidence type="ECO:0000259" key="2">
    <source>
        <dbReference type="PROSITE" id="PS50072"/>
    </source>
</evidence>
<feature type="region of interest" description="Disordered" evidence="1">
    <location>
        <begin position="1"/>
        <end position="55"/>
    </location>
</feature>
<dbReference type="Proteomes" id="UP000016666">
    <property type="component" value="Unassembled WGS sequence"/>
</dbReference>
<dbReference type="GO" id="GO:0005737">
    <property type="term" value="C:cytoplasm"/>
    <property type="evidence" value="ECO:0007669"/>
    <property type="project" value="TreeGrafter"/>
</dbReference>
<dbReference type="AlphaFoldDB" id="A0A493U498"/>
<proteinExistence type="predicted"/>
<name>A0A493U498_ANAPP</name>
<feature type="compositionally biased region" description="Polar residues" evidence="1">
    <location>
        <begin position="40"/>
        <end position="49"/>
    </location>
</feature>
<dbReference type="Pfam" id="PF00160">
    <property type="entry name" value="Pro_isomerase"/>
    <property type="match status" value="1"/>
</dbReference>